<dbReference type="EMBL" id="CAHJWF010000301">
    <property type="protein sequence ID" value="CAB5505615.1"/>
    <property type="molecule type" value="Genomic_DNA"/>
</dbReference>
<comment type="caution">
    <text evidence="1">The sequence shown here is derived from an EMBL/GenBank/DDBJ whole genome shotgun (WGS) entry which is preliminary data.</text>
</comment>
<reference evidence="1 2" key="1">
    <citation type="submission" date="2020-05" db="EMBL/GenBank/DDBJ databases">
        <authorList>
            <person name="Petersen J."/>
            <person name="Sayavedra L."/>
        </authorList>
    </citation>
    <scope>NUCLEOTIDE SEQUENCE [LARGE SCALE GENOMIC DNA]</scope>
    <source>
        <strain evidence="1">B azoricus SOX ET2 1586I</strain>
    </source>
</reference>
<name>A0ABM8M8W2_9GAMM</name>
<keyword evidence="2" id="KW-1185">Reference proteome</keyword>
<dbReference type="Proteomes" id="UP000626656">
    <property type="component" value="Unassembled WGS sequence"/>
</dbReference>
<evidence type="ECO:0008006" key="3">
    <source>
        <dbReference type="Google" id="ProtNLM"/>
    </source>
</evidence>
<proteinExistence type="predicted"/>
<evidence type="ECO:0000313" key="2">
    <source>
        <dbReference type="Proteomes" id="UP000626656"/>
    </source>
</evidence>
<evidence type="ECO:0000313" key="1">
    <source>
        <dbReference type="EMBL" id="CAB5505615.1"/>
    </source>
</evidence>
<accession>A0ABM8M8W2</accession>
<gene>
    <name evidence="1" type="ORF">AZO1586I_1481</name>
</gene>
<organism evidence="1 2">
    <name type="scientific">Bathymodiolus thermophilus thioautotrophic gill symbiont</name>
    <dbReference type="NCBI Taxonomy" id="2360"/>
    <lineage>
        <taxon>Bacteria</taxon>
        <taxon>Pseudomonadati</taxon>
        <taxon>Pseudomonadota</taxon>
        <taxon>Gammaproteobacteria</taxon>
        <taxon>sulfur-oxidizing symbionts</taxon>
    </lineage>
</organism>
<sequence length="195" mass="22586">MSELINNRAIEINIHIMRNFVQMRRFIAHNATIFQRMESIEQKQMLTDSKLDRVFEALEAGDIKPKQGIFFEGQIFDAYVFVADLIKSATKSIVLIGNYIDETVLTLLTKRRKNCTATIYTQSIAKKLQLDLKKHNQQYSPIDIKTFRNAHDRFLILDDKIIYHFGAPLKDLGKKWFAFSKFDKGAVDILGRVGK</sequence>
<protein>
    <recommendedName>
        <fullName evidence="3">DNA-binding protein</fullName>
    </recommendedName>
</protein>